<name>A0AAD7CXS0_MYCRO</name>
<evidence type="ECO:0000313" key="3">
    <source>
        <dbReference type="Proteomes" id="UP001221757"/>
    </source>
</evidence>
<dbReference type="EMBL" id="JARKIE010000194">
    <property type="protein sequence ID" value="KAJ7668354.1"/>
    <property type="molecule type" value="Genomic_DNA"/>
</dbReference>
<keyword evidence="3" id="KW-1185">Reference proteome</keyword>
<feature type="region of interest" description="Disordered" evidence="1">
    <location>
        <begin position="315"/>
        <end position="339"/>
    </location>
</feature>
<evidence type="ECO:0000256" key="1">
    <source>
        <dbReference type="SAM" id="MobiDB-lite"/>
    </source>
</evidence>
<dbReference type="AlphaFoldDB" id="A0AAD7CXS0"/>
<accession>A0AAD7CXS0</accession>
<dbReference type="Proteomes" id="UP001221757">
    <property type="component" value="Unassembled WGS sequence"/>
</dbReference>
<protein>
    <submittedName>
        <fullName evidence="2">Uncharacterized protein</fullName>
    </submittedName>
</protein>
<evidence type="ECO:0000313" key="2">
    <source>
        <dbReference type="EMBL" id="KAJ7668354.1"/>
    </source>
</evidence>
<sequence length="339" mass="37119">MARLGYRLPLPSGGGRPLRRSNSRGPDSCSYAAKWSIAVARFTPPGDNLSWSCGDNLRHGHRDRSTSVAAQYVQLRHKLPFRNHHVYLACVDLAATRLALATRWLIPLDTGILSPADVVRRIWRPCSTWSEILNARAGIEYGYSHTMLTLLSISRPVTREHPAVLGVHAGDPVARRLKAEAAPGVSLNVVQSGASVLYSASAIGLCASVHQGNQSSEPARASEWPRWKVGGSIPLEAYFALGPCRAPVKQLKDIDAGHYRAKTFRVDAEDRRIVDGRFSTLRMLAHLSIQSVFTEPVVTAIQRVNREVEAVKARQSSLDSDINSGPILSPESGQNRNQV</sequence>
<gene>
    <name evidence="2" type="ORF">B0H17DRAFT_1184038</name>
</gene>
<comment type="caution">
    <text evidence="2">The sequence shown here is derived from an EMBL/GenBank/DDBJ whole genome shotgun (WGS) entry which is preliminary data.</text>
</comment>
<reference evidence="2" key="1">
    <citation type="submission" date="2023-03" db="EMBL/GenBank/DDBJ databases">
        <title>Massive genome expansion in bonnet fungi (Mycena s.s.) driven by repeated elements and novel gene families across ecological guilds.</title>
        <authorList>
            <consortium name="Lawrence Berkeley National Laboratory"/>
            <person name="Harder C.B."/>
            <person name="Miyauchi S."/>
            <person name="Viragh M."/>
            <person name="Kuo A."/>
            <person name="Thoen E."/>
            <person name="Andreopoulos B."/>
            <person name="Lu D."/>
            <person name="Skrede I."/>
            <person name="Drula E."/>
            <person name="Henrissat B."/>
            <person name="Morin E."/>
            <person name="Kohler A."/>
            <person name="Barry K."/>
            <person name="LaButti K."/>
            <person name="Morin E."/>
            <person name="Salamov A."/>
            <person name="Lipzen A."/>
            <person name="Mereny Z."/>
            <person name="Hegedus B."/>
            <person name="Baldrian P."/>
            <person name="Stursova M."/>
            <person name="Weitz H."/>
            <person name="Taylor A."/>
            <person name="Grigoriev I.V."/>
            <person name="Nagy L.G."/>
            <person name="Martin F."/>
            <person name="Kauserud H."/>
        </authorList>
    </citation>
    <scope>NUCLEOTIDE SEQUENCE</scope>
    <source>
        <strain evidence="2">CBHHK067</strain>
    </source>
</reference>
<organism evidence="2 3">
    <name type="scientific">Mycena rosella</name>
    <name type="common">Pink bonnet</name>
    <name type="synonym">Agaricus rosellus</name>
    <dbReference type="NCBI Taxonomy" id="1033263"/>
    <lineage>
        <taxon>Eukaryota</taxon>
        <taxon>Fungi</taxon>
        <taxon>Dikarya</taxon>
        <taxon>Basidiomycota</taxon>
        <taxon>Agaricomycotina</taxon>
        <taxon>Agaricomycetes</taxon>
        <taxon>Agaricomycetidae</taxon>
        <taxon>Agaricales</taxon>
        <taxon>Marasmiineae</taxon>
        <taxon>Mycenaceae</taxon>
        <taxon>Mycena</taxon>
    </lineage>
</organism>
<proteinExistence type="predicted"/>